<gene>
    <name evidence="12" type="ORF">CRP01_29265</name>
</gene>
<dbReference type="SUPFAM" id="SSF63829">
    <property type="entry name" value="Calcium-dependent phosphotriesterase"/>
    <property type="match status" value="1"/>
</dbReference>
<evidence type="ECO:0000256" key="7">
    <source>
        <dbReference type="PROSITE-ProRule" id="PRU00169"/>
    </source>
</evidence>
<keyword evidence="13" id="KW-1185">Reference proteome</keyword>
<dbReference type="InterPro" id="IPR005467">
    <property type="entry name" value="His_kinase_dom"/>
</dbReference>
<dbReference type="SMART" id="SM00448">
    <property type="entry name" value="REC"/>
    <property type="match status" value="1"/>
</dbReference>
<dbReference type="Gene3D" id="2.130.10.10">
    <property type="entry name" value="YVTN repeat-like/Quinoprotein amine dehydrogenase"/>
    <property type="match status" value="3"/>
</dbReference>
<dbReference type="CDD" id="cd00082">
    <property type="entry name" value="HisKA"/>
    <property type="match status" value="1"/>
</dbReference>
<dbReference type="InterPro" id="IPR018062">
    <property type="entry name" value="HTH_AraC-typ_CS"/>
</dbReference>
<dbReference type="Pfam" id="PF02518">
    <property type="entry name" value="HATPase_c"/>
    <property type="match status" value="1"/>
</dbReference>
<dbReference type="Pfam" id="PF00072">
    <property type="entry name" value="Response_reg"/>
    <property type="match status" value="1"/>
</dbReference>
<dbReference type="PROSITE" id="PS00041">
    <property type="entry name" value="HTH_ARAC_FAMILY_1"/>
    <property type="match status" value="1"/>
</dbReference>
<dbReference type="PANTHER" id="PTHR43547:SF2">
    <property type="entry name" value="HYBRID SIGNAL TRANSDUCTION HISTIDINE KINASE C"/>
    <property type="match status" value="1"/>
</dbReference>
<dbReference type="CDD" id="cd17574">
    <property type="entry name" value="REC_OmpR"/>
    <property type="match status" value="1"/>
</dbReference>
<reference evidence="12 13" key="1">
    <citation type="submission" date="2017-10" db="EMBL/GenBank/DDBJ databases">
        <title>The draft genome sequence of Lewinella nigricans NBRC 102662.</title>
        <authorList>
            <person name="Wang K."/>
        </authorList>
    </citation>
    <scope>NUCLEOTIDE SEQUENCE [LARGE SCALE GENOMIC DNA]</scope>
    <source>
        <strain evidence="12 13">NBRC 102662</strain>
    </source>
</reference>
<evidence type="ECO:0000259" key="10">
    <source>
        <dbReference type="PROSITE" id="PS50109"/>
    </source>
</evidence>
<dbReference type="Gene3D" id="3.40.50.2300">
    <property type="match status" value="1"/>
</dbReference>
<dbReference type="OrthoDB" id="1927110at2"/>
<dbReference type="SMART" id="SM00342">
    <property type="entry name" value="HTH_ARAC"/>
    <property type="match status" value="1"/>
</dbReference>
<dbReference type="Gene3D" id="3.30.565.10">
    <property type="entry name" value="Histidine kinase-like ATPase, C-terminal domain"/>
    <property type="match status" value="1"/>
</dbReference>
<dbReference type="EMBL" id="PDUD01000035">
    <property type="protein sequence ID" value="PHN02900.1"/>
    <property type="molecule type" value="Genomic_DNA"/>
</dbReference>
<dbReference type="InterPro" id="IPR011123">
    <property type="entry name" value="Y_Y_Y"/>
</dbReference>
<evidence type="ECO:0000313" key="12">
    <source>
        <dbReference type="EMBL" id="PHN02900.1"/>
    </source>
</evidence>
<dbReference type="InterPro" id="IPR009057">
    <property type="entry name" value="Homeodomain-like_sf"/>
</dbReference>
<sequence length="1350" mass="154159">MRINLTFSLLVFVATAAAQSFQGHLKIENITFPEGNQLAYARGMIQDSTGLLWFHSYPNLFTYDGQLLSRMSEQGLGLPYSDYLHFFGDETRSYFFLLKDSLLVYDPAAREVIHSNIKVNQPRFGEDGAMWGLHQDMTGKYTFSVLRASNGRLLEVISQIENAYWFYDATLTIGDRYFVKLRDRVEAFDSTGNVKTYTFPEGTDPVITHMVRDTENTIWVVYSPDKSKDQYGAYYLREGADEFVRLPAGERFPQEEKFGMLYAERDFIWHWGAPFHLSRRRISDGKMEDLTDEILRQSLHFPFYNSTQLNLHRDRSGAIWMVTRAGMVKITVEDDLFRQYALQETGLDCSGESCRIRGMTEDEAGNIYLSHLNGITVLNPKTGQLSALPLDLPAQAQKVHALTYARGSLFWNEYAIDLTTYQTTRLFSPTNYDFLTHGIDPEATHLWIAVNSFPPELYDFDLREKKLNKLRLAQPNWFRNINSEIRQIHYSPTTHSLFLSVWIGGLVELGLDGEVLNYYSSENMEQDQWAYNSMYGLYEDEEAQLWIGHGGASGLSKLDLSSRELTNLPYQQSSFSGSLNRVFQIFPERGNKLWLVTEKGTLCLDKSTGELTNFPMFPTLSEMAYHQLPGLAARDGSLYIGTPDERLNAFQPETLYRKAGFDQTYRVALTRLEIFNKQQDSLFVQQADLAALTEINLTHQDRYFKLSFFVPDFRNTQQNRYSYWLEGYDNTWTVPSQSNELQYENLPPGSYTLHIRGGLTPDYYASSECSINIFVARAWYKTGWAYLGYMLLAGSLFWGLFRYEMRRQYSEAEARRLQELDVFKSRLYTNITHEFRTPLTVIMGIADSIRGHTEEKKLIQRNSENLLRLINQLLDLSKLDSGMLQLDLVQTDIVNYLQYLTESFYSMAGDKEVRLTFYPEVKELVMDFDETKIQHIIYNLLSNAVKFTPEGGKVILHLRDLEIKGQAYLQIKVSDTGVGIAAENLPHIFDRFYQAPTRPASEENVSLPATLSGTEGTGIGLALTKELVELMGGEIAVESKTGTGTDFLILLPIRRDAGIRKKEPSAVATPKRRRSETVLPPASTRLVSALAQAEFNPDADRPTLLIIEDNRDVITYIQALLRQDYRIEIARNGRTGIDKALEIVPDIIISDVMMPEKNGYEVCETLKNDERTSHIPIILLTAKATKEDRIKGLRGGADAYLIKPFHKEELFVRLAKLVELRKTLQAHYAGNGIFSIVALPEKTLSLEDTFLRKLIAVVEQNLDNTDFTVDELCRAVHLSNMQVNRKLKALTGETPSGFIRAIRLEKSMQLLQTTDFNVSEIAYAVGFNDPSYFSKAFSDKFGFPPSVMHK</sequence>
<dbReference type="SUPFAM" id="SSF52172">
    <property type="entry name" value="CheY-like"/>
    <property type="match status" value="1"/>
</dbReference>
<keyword evidence="3 7" id="KW-0597">Phosphoprotein</keyword>
<evidence type="ECO:0000259" key="9">
    <source>
        <dbReference type="PROSITE" id="PS01124"/>
    </source>
</evidence>
<dbReference type="InterPro" id="IPR003661">
    <property type="entry name" value="HisK_dim/P_dom"/>
</dbReference>
<dbReference type="PANTHER" id="PTHR43547">
    <property type="entry name" value="TWO-COMPONENT HISTIDINE KINASE"/>
    <property type="match status" value="1"/>
</dbReference>
<dbReference type="PROSITE" id="PS50110">
    <property type="entry name" value="RESPONSE_REGULATORY"/>
    <property type="match status" value="1"/>
</dbReference>
<keyword evidence="6" id="KW-0804">Transcription</keyword>
<dbReference type="InterPro" id="IPR004358">
    <property type="entry name" value="Sig_transdc_His_kin-like_C"/>
</dbReference>
<evidence type="ECO:0000256" key="4">
    <source>
        <dbReference type="ARBA" id="ARBA00023015"/>
    </source>
</evidence>
<proteinExistence type="predicted"/>
<dbReference type="SMART" id="SM00388">
    <property type="entry name" value="HisKA"/>
    <property type="match status" value="1"/>
</dbReference>
<evidence type="ECO:0000256" key="2">
    <source>
        <dbReference type="ARBA" id="ARBA00012438"/>
    </source>
</evidence>
<dbReference type="GO" id="GO:0000155">
    <property type="term" value="F:phosphorelay sensor kinase activity"/>
    <property type="evidence" value="ECO:0007669"/>
    <property type="project" value="InterPro"/>
</dbReference>
<evidence type="ECO:0000259" key="11">
    <source>
        <dbReference type="PROSITE" id="PS50110"/>
    </source>
</evidence>
<evidence type="ECO:0000256" key="3">
    <source>
        <dbReference type="ARBA" id="ARBA00022553"/>
    </source>
</evidence>
<dbReference type="SMART" id="SM00387">
    <property type="entry name" value="HATPase_c"/>
    <property type="match status" value="1"/>
</dbReference>
<feature type="domain" description="Response regulatory" evidence="11">
    <location>
        <begin position="1103"/>
        <end position="1218"/>
    </location>
</feature>
<comment type="caution">
    <text evidence="12">The sequence shown here is derived from an EMBL/GenBank/DDBJ whole genome shotgun (WGS) entry which is preliminary data.</text>
</comment>
<dbReference type="Gene3D" id="2.60.40.10">
    <property type="entry name" value="Immunoglobulins"/>
    <property type="match status" value="1"/>
</dbReference>
<dbReference type="GO" id="GO:0003700">
    <property type="term" value="F:DNA-binding transcription factor activity"/>
    <property type="evidence" value="ECO:0007669"/>
    <property type="project" value="InterPro"/>
</dbReference>
<evidence type="ECO:0000256" key="1">
    <source>
        <dbReference type="ARBA" id="ARBA00000085"/>
    </source>
</evidence>
<dbReference type="GO" id="GO:0043565">
    <property type="term" value="F:sequence-specific DNA binding"/>
    <property type="evidence" value="ECO:0007669"/>
    <property type="project" value="InterPro"/>
</dbReference>
<evidence type="ECO:0000256" key="6">
    <source>
        <dbReference type="ARBA" id="ARBA00023163"/>
    </source>
</evidence>
<dbReference type="InterPro" id="IPR013783">
    <property type="entry name" value="Ig-like_fold"/>
</dbReference>
<dbReference type="EC" id="2.7.13.3" evidence="2"/>
<dbReference type="InterPro" id="IPR036890">
    <property type="entry name" value="HATPase_C_sf"/>
</dbReference>
<dbReference type="Pfam" id="PF12833">
    <property type="entry name" value="HTH_18"/>
    <property type="match status" value="1"/>
</dbReference>
<feature type="domain" description="Histidine kinase" evidence="10">
    <location>
        <begin position="830"/>
        <end position="1055"/>
    </location>
</feature>
<name>A0A2D0N3C9_FLAN2</name>
<protein>
    <recommendedName>
        <fullName evidence="2">histidine kinase</fullName>
        <ecNumber evidence="2">2.7.13.3</ecNumber>
    </recommendedName>
</protein>
<feature type="modified residue" description="4-aspartylphosphate" evidence="7">
    <location>
        <position position="1151"/>
    </location>
</feature>
<keyword evidence="4" id="KW-0805">Transcription regulation</keyword>
<dbReference type="InterPro" id="IPR015943">
    <property type="entry name" value="WD40/YVTN_repeat-like_dom_sf"/>
</dbReference>
<dbReference type="Pfam" id="PF00512">
    <property type="entry name" value="HisKA"/>
    <property type="match status" value="1"/>
</dbReference>
<dbReference type="InterPro" id="IPR011006">
    <property type="entry name" value="CheY-like_superfamily"/>
</dbReference>
<dbReference type="SUPFAM" id="SSF55874">
    <property type="entry name" value="ATPase domain of HSP90 chaperone/DNA topoisomerase II/histidine kinase"/>
    <property type="match status" value="1"/>
</dbReference>
<accession>A0A2D0N3C9</accession>
<dbReference type="PRINTS" id="PR00344">
    <property type="entry name" value="BCTRLSENSOR"/>
</dbReference>
<feature type="domain" description="HTH araC/xylS-type" evidence="9">
    <location>
        <begin position="1252"/>
        <end position="1350"/>
    </location>
</feature>
<dbReference type="Gene3D" id="1.10.287.130">
    <property type="match status" value="1"/>
</dbReference>
<dbReference type="InterPro" id="IPR001789">
    <property type="entry name" value="Sig_transdc_resp-reg_receiver"/>
</dbReference>
<dbReference type="PROSITE" id="PS01124">
    <property type="entry name" value="HTH_ARAC_FAMILY_2"/>
    <property type="match status" value="1"/>
</dbReference>
<evidence type="ECO:0000313" key="13">
    <source>
        <dbReference type="Proteomes" id="UP000223913"/>
    </source>
</evidence>
<dbReference type="InterPro" id="IPR036097">
    <property type="entry name" value="HisK_dim/P_sf"/>
</dbReference>
<dbReference type="Pfam" id="PF07495">
    <property type="entry name" value="Y_Y_Y"/>
    <property type="match status" value="1"/>
</dbReference>
<evidence type="ECO:0000256" key="5">
    <source>
        <dbReference type="ARBA" id="ARBA00023125"/>
    </source>
</evidence>
<dbReference type="SUPFAM" id="SSF46689">
    <property type="entry name" value="Homeodomain-like"/>
    <property type="match status" value="1"/>
</dbReference>
<dbReference type="RefSeq" id="WP_099153615.1">
    <property type="nucleotide sequence ID" value="NZ_PDUD01000035.1"/>
</dbReference>
<dbReference type="Proteomes" id="UP000223913">
    <property type="component" value="Unassembled WGS sequence"/>
</dbReference>
<dbReference type="Gene3D" id="1.10.10.60">
    <property type="entry name" value="Homeodomain-like"/>
    <property type="match status" value="1"/>
</dbReference>
<comment type="catalytic activity">
    <reaction evidence="1">
        <text>ATP + protein L-histidine = ADP + protein N-phospho-L-histidine.</text>
        <dbReference type="EC" id="2.7.13.3"/>
    </reaction>
</comment>
<evidence type="ECO:0000256" key="8">
    <source>
        <dbReference type="SAM" id="SignalP"/>
    </source>
</evidence>
<dbReference type="InterPro" id="IPR003594">
    <property type="entry name" value="HATPase_dom"/>
</dbReference>
<keyword evidence="8" id="KW-0732">Signal</keyword>
<dbReference type="InterPro" id="IPR018060">
    <property type="entry name" value="HTH_AraC"/>
</dbReference>
<feature type="signal peptide" evidence="8">
    <location>
        <begin position="1"/>
        <end position="16"/>
    </location>
</feature>
<keyword evidence="5" id="KW-0238">DNA-binding</keyword>
<feature type="chain" id="PRO_5012767943" description="histidine kinase" evidence="8">
    <location>
        <begin position="17"/>
        <end position="1350"/>
    </location>
</feature>
<dbReference type="PROSITE" id="PS50109">
    <property type="entry name" value="HIS_KIN"/>
    <property type="match status" value="1"/>
</dbReference>
<organism evidence="12 13">
    <name type="scientific">Flavilitoribacter nigricans (strain ATCC 23147 / DSM 23189 / NBRC 102662 / NCIMB 1420 / SS-2)</name>
    <name type="common">Lewinella nigricans</name>
    <dbReference type="NCBI Taxonomy" id="1122177"/>
    <lineage>
        <taxon>Bacteria</taxon>
        <taxon>Pseudomonadati</taxon>
        <taxon>Bacteroidota</taxon>
        <taxon>Saprospiria</taxon>
        <taxon>Saprospirales</taxon>
        <taxon>Lewinellaceae</taxon>
        <taxon>Flavilitoribacter</taxon>
    </lineage>
</organism>
<dbReference type="SUPFAM" id="SSF47384">
    <property type="entry name" value="Homodimeric domain of signal transducing histidine kinase"/>
    <property type="match status" value="1"/>
</dbReference>